<dbReference type="GO" id="GO:0003676">
    <property type="term" value="F:nucleic acid binding"/>
    <property type="evidence" value="ECO:0007669"/>
    <property type="project" value="InterPro"/>
</dbReference>
<dbReference type="PRINTS" id="PR01042">
    <property type="entry name" value="TRNASYNTHASP"/>
</dbReference>
<evidence type="ECO:0000256" key="8">
    <source>
        <dbReference type="SAM" id="Coils"/>
    </source>
</evidence>
<dbReference type="InterPro" id="IPR004365">
    <property type="entry name" value="NA-bd_OB_tRNA"/>
</dbReference>
<dbReference type="GO" id="GO:0004816">
    <property type="term" value="F:asparagine-tRNA ligase activity"/>
    <property type="evidence" value="ECO:0007669"/>
    <property type="project" value="UniProtKB-UniRule"/>
</dbReference>
<dbReference type="InterPro" id="IPR045864">
    <property type="entry name" value="aa-tRNA-synth_II/BPL/LPL"/>
</dbReference>
<dbReference type="EMBL" id="MTCY01000008">
    <property type="protein sequence ID" value="OWP78861.1"/>
    <property type="molecule type" value="Genomic_DNA"/>
</dbReference>
<dbReference type="InterPro" id="IPR006195">
    <property type="entry name" value="aa-tRNA-synth_II"/>
</dbReference>
<evidence type="ECO:0000256" key="1">
    <source>
        <dbReference type="ARBA" id="ARBA00008226"/>
    </source>
</evidence>
<gene>
    <name evidence="7" type="primary">asnS</name>
    <name evidence="10" type="ORF">BWK62_04475</name>
</gene>
<keyword evidence="4 7" id="KW-0067">ATP-binding</keyword>
<organism evidence="10 11">
    <name type="scientific">Flavobacterium columnare</name>
    <dbReference type="NCBI Taxonomy" id="996"/>
    <lineage>
        <taxon>Bacteria</taxon>
        <taxon>Pseudomonadati</taxon>
        <taxon>Bacteroidota</taxon>
        <taxon>Flavobacteriia</taxon>
        <taxon>Flavobacteriales</taxon>
        <taxon>Flavobacteriaceae</taxon>
        <taxon>Flavobacterium</taxon>
    </lineage>
</organism>
<evidence type="ECO:0000256" key="4">
    <source>
        <dbReference type="ARBA" id="ARBA00022840"/>
    </source>
</evidence>
<dbReference type="PANTHER" id="PTHR22594">
    <property type="entry name" value="ASPARTYL/LYSYL-TRNA SYNTHETASE"/>
    <property type="match status" value="1"/>
</dbReference>
<reference evidence="10 11" key="1">
    <citation type="journal article" date="2017" name="Infect. Genet. Evol.">
        <title>Comparative genome analysis of fish pathogen Flavobacterium columnare reveals extensive sequence diversity within the species.</title>
        <authorList>
            <person name="Kayansamruaj P."/>
            <person name="Dong H.T."/>
            <person name="Hirono I."/>
            <person name="Kondo H."/>
            <person name="Senapin S."/>
            <person name="Rodkhum C."/>
        </authorList>
    </citation>
    <scope>NUCLEOTIDE SEQUENCE [LARGE SCALE GENOMIC DNA]</scope>
    <source>
        <strain evidence="10 11">1214</strain>
    </source>
</reference>
<dbReference type="CDD" id="cd04318">
    <property type="entry name" value="EcAsnRS_like_N"/>
    <property type="match status" value="1"/>
</dbReference>
<evidence type="ECO:0000256" key="7">
    <source>
        <dbReference type="HAMAP-Rule" id="MF_00534"/>
    </source>
</evidence>
<keyword evidence="7" id="KW-0963">Cytoplasm</keyword>
<dbReference type="PROSITE" id="PS50862">
    <property type="entry name" value="AA_TRNA_LIGASE_II"/>
    <property type="match status" value="1"/>
</dbReference>
<evidence type="ECO:0000313" key="11">
    <source>
        <dbReference type="Proteomes" id="UP000198034"/>
    </source>
</evidence>
<dbReference type="InterPro" id="IPR002312">
    <property type="entry name" value="Asp/Asn-tRNA-synth_IIb"/>
</dbReference>
<dbReference type="HAMAP" id="MF_00534">
    <property type="entry name" value="Asn_tRNA_synth"/>
    <property type="match status" value="1"/>
</dbReference>
<dbReference type="AlphaFoldDB" id="A0A246GCJ0"/>
<dbReference type="GO" id="GO:0005524">
    <property type="term" value="F:ATP binding"/>
    <property type="evidence" value="ECO:0007669"/>
    <property type="project" value="UniProtKB-UniRule"/>
</dbReference>
<sequence length="482" mass="55149">MKHTKIKDLLNSTKTLHEVTAKGWVRTFRNNQFIALNDGSTIHNIQCVVDFENTAETTLKRITTSAAIAVTGELVESQGAGQKYEIQVKKLEILGDSDAEKYPIQLRNKPSLDFLREQAHLRIRTNTFGAIMRVRSALSFAVHQYFQQKGFFYVNTPIITGSDAEGAGEMFRVSALPFDGTPRNEDGTINFKEDFFGRETNLTVSGQLEGEAYAMALGQVYTFGPTFRAENSNTSRHLAEFWMIEPEVAFNDLADNMDLAEDFIKYVIKYAVDNCSEDLKFLESRLLDEEKQKPQAERSEMPLLEKLSFVLDNNFKRVSYTEAIDILKDSTPNKKKKFQYLIDEWGADLQSEHERFLVEKHFKCPVILFDYPAKIKAFYMRLNENTEPGKETVRAMDILFPGIGEIVGGSQREERLDVLIEKMKALGIHEEELWWYLDTRRFGSAVHSGFGLGFERLVLFVTGMTNIRDVIPFPRTPQNAEF</sequence>
<dbReference type="Gene3D" id="2.40.50.140">
    <property type="entry name" value="Nucleic acid-binding proteins"/>
    <property type="match status" value="1"/>
</dbReference>
<dbReference type="NCBIfam" id="TIGR00457">
    <property type="entry name" value="asnS"/>
    <property type="match status" value="1"/>
</dbReference>
<evidence type="ECO:0000256" key="2">
    <source>
        <dbReference type="ARBA" id="ARBA00022598"/>
    </source>
</evidence>
<dbReference type="InterPro" id="IPR004522">
    <property type="entry name" value="Asn-tRNA-ligase"/>
</dbReference>
<dbReference type="GO" id="GO:0006421">
    <property type="term" value="P:asparaginyl-tRNA aminoacylation"/>
    <property type="evidence" value="ECO:0007669"/>
    <property type="project" value="UniProtKB-UniRule"/>
</dbReference>
<evidence type="ECO:0000259" key="9">
    <source>
        <dbReference type="PROSITE" id="PS50862"/>
    </source>
</evidence>
<dbReference type="CDD" id="cd00776">
    <property type="entry name" value="AsxRS_core"/>
    <property type="match status" value="1"/>
</dbReference>
<dbReference type="Gene3D" id="3.30.930.10">
    <property type="entry name" value="Bira Bifunctional Protein, Domain 2"/>
    <property type="match status" value="1"/>
</dbReference>
<dbReference type="Pfam" id="PF01336">
    <property type="entry name" value="tRNA_anti-codon"/>
    <property type="match status" value="1"/>
</dbReference>
<proteinExistence type="inferred from homology"/>
<dbReference type="Pfam" id="PF00152">
    <property type="entry name" value="tRNA-synt_2"/>
    <property type="match status" value="1"/>
</dbReference>
<dbReference type="SUPFAM" id="SSF50249">
    <property type="entry name" value="Nucleic acid-binding proteins"/>
    <property type="match status" value="1"/>
</dbReference>
<dbReference type="EC" id="6.1.1.22" evidence="7"/>
<protein>
    <recommendedName>
        <fullName evidence="7">Asparagine--tRNA ligase</fullName>
        <ecNumber evidence="7">6.1.1.22</ecNumber>
    </recommendedName>
    <alternativeName>
        <fullName evidence="7">Asparaginyl-tRNA synthetase</fullName>
        <shortName evidence="7">AsnRS</shortName>
    </alternativeName>
</protein>
<comment type="catalytic activity">
    <reaction evidence="7">
        <text>tRNA(Asn) + L-asparagine + ATP = L-asparaginyl-tRNA(Asn) + AMP + diphosphate + H(+)</text>
        <dbReference type="Rhea" id="RHEA:11180"/>
        <dbReference type="Rhea" id="RHEA-COMP:9659"/>
        <dbReference type="Rhea" id="RHEA-COMP:9674"/>
        <dbReference type="ChEBI" id="CHEBI:15378"/>
        <dbReference type="ChEBI" id="CHEBI:30616"/>
        <dbReference type="ChEBI" id="CHEBI:33019"/>
        <dbReference type="ChEBI" id="CHEBI:58048"/>
        <dbReference type="ChEBI" id="CHEBI:78442"/>
        <dbReference type="ChEBI" id="CHEBI:78515"/>
        <dbReference type="ChEBI" id="CHEBI:456215"/>
        <dbReference type="EC" id="6.1.1.22"/>
    </reaction>
</comment>
<evidence type="ECO:0000313" key="10">
    <source>
        <dbReference type="EMBL" id="OWP78861.1"/>
    </source>
</evidence>
<keyword evidence="5 7" id="KW-0648">Protein biosynthesis</keyword>
<feature type="coiled-coil region" evidence="8">
    <location>
        <begin position="272"/>
        <end position="299"/>
    </location>
</feature>
<evidence type="ECO:0000256" key="3">
    <source>
        <dbReference type="ARBA" id="ARBA00022741"/>
    </source>
</evidence>
<keyword evidence="3 7" id="KW-0547">Nucleotide-binding</keyword>
<evidence type="ECO:0000256" key="6">
    <source>
        <dbReference type="ARBA" id="ARBA00023146"/>
    </source>
</evidence>
<dbReference type="PANTHER" id="PTHR22594:SF34">
    <property type="entry name" value="ASPARAGINE--TRNA LIGASE, MITOCHONDRIAL-RELATED"/>
    <property type="match status" value="1"/>
</dbReference>
<dbReference type="NCBIfam" id="NF003037">
    <property type="entry name" value="PRK03932.1"/>
    <property type="match status" value="1"/>
</dbReference>
<feature type="domain" description="Aminoacyl-transfer RNA synthetases class-II family profile" evidence="9">
    <location>
        <begin position="132"/>
        <end position="472"/>
    </location>
</feature>
<dbReference type="InterPro" id="IPR012340">
    <property type="entry name" value="NA-bd_OB-fold"/>
</dbReference>
<keyword evidence="6 7" id="KW-0030">Aminoacyl-tRNA synthetase</keyword>
<dbReference type="GO" id="GO:0005737">
    <property type="term" value="C:cytoplasm"/>
    <property type="evidence" value="ECO:0007669"/>
    <property type="project" value="UniProtKB-SubCell"/>
</dbReference>
<dbReference type="Proteomes" id="UP000198034">
    <property type="component" value="Unassembled WGS sequence"/>
</dbReference>
<keyword evidence="2 7" id="KW-0436">Ligase</keyword>
<comment type="caution">
    <text evidence="10">The sequence shown here is derived from an EMBL/GenBank/DDBJ whole genome shotgun (WGS) entry which is preliminary data.</text>
</comment>
<dbReference type="InterPro" id="IPR004364">
    <property type="entry name" value="Aa-tRNA-synt_II"/>
</dbReference>
<evidence type="ECO:0000256" key="5">
    <source>
        <dbReference type="ARBA" id="ARBA00022917"/>
    </source>
</evidence>
<comment type="subunit">
    <text evidence="7">Homodimer.</text>
</comment>
<comment type="similarity">
    <text evidence="1 7">Belongs to the class-II aminoacyl-tRNA synthetase family.</text>
</comment>
<comment type="subcellular location">
    <subcellularLocation>
        <location evidence="7">Cytoplasm</location>
    </subcellularLocation>
</comment>
<dbReference type="FunFam" id="3.30.930.10:FF:000016">
    <property type="entry name" value="Asparagine--tRNA ligase"/>
    <property type="match status" value="1"/>
</dbReference>
<dbReference type="SUPFAM" id="SSF55681">
    <property type="entry name" value="Class II aaRS and biotin synthetases"/>
    <property type="match status" value="1"/>
</dbReference>
<keyword evidence="8" id="KW-0175">Coiled coil</keyword>
<name>A0A246GCJ0_9FLAO</name>
<accession>A0A246GCJ0</accession>